<evidence type="ECO:0000313" key="3">
    <source>
        <dbReference type="Proteomes" id="UP000041254"/>
    </source>
</evidence>
<dbReference type="AlphaFoldDB" id="A0A0G4E9S7"/>
<keyword evidence="3" id="KW-1185">Reference proteome</keyword>
<reference evidence="2 3" key="1">
    <citation type="submission" date="2014-11" db="EMBL/GenBank/DDBJ databases">
        <authorList>
            <person name="Zhu J."/>
            <person name="Qi W."/>
            <person name="Song R."/>
        </authorList>
    </citation>
    <scope>NUCLEOTIDE SEQUENCE [LARGE SCALE GENOMIC DNA]</scope>
</reference>
<dbReference type="InParanoid" id="A0A0G4E9S7"/>
<evidence type="ECO:0000256" key="1">
    <source>
        <dbReference type="SAM" id="MobiDB-lite"/>
    </source>
</evidence>
<evidence type="ECO:0000313" key="2">
    <source>
        <dbReference type="EMBL" id="CEL91937.1"/>
    </source>
</evidence>
<proteinExistence type="predicted"/>
<dbReference type="EMBL" id="CDMY01000033">
    <property type="protein sequence ID" value="CEL91937.1"/>
    <property type="molecule type" value="Genomic_DNA"/>
</dbReference>
<sequence length="227" mass="25862">MPSSRTATLGEWAADMWPSWTQMSSFCPLITRQRHPAFPLPSPPHPPGCHPCQRERGAQGRRRRIPLLHLFLLHRMANRRAVFPARHTEVHPAHGALRAEREAQEPHQVHHHAQISGPPARMGIHNLQKLMLGRRRSMMMPPTPLWPRCTTTAVQCPRGRQQQPYEDRLHGSDLFEAPPIIHRQELSMAALQDAVSDTDETGNMEDCDRVATDRRVALLRASFPLTK</sequence>
<dbReference type="Proteomes" id="UP000041254">
    <property type="component" value="Unassembled WGS sequence"/>
</dbReference>
<name>A0A0G4E9S7_VITBC</name>
<accession>A0A0G4E9S7</accession>
<gene>
    <name evidence="2" type="ORF">Vbra_6691</name>
</gene>
<feature type="compositionally biased region" description="Pro residues" evidence="1">
    <location>
        <begin position="38"/>
        <end position="49"/>
    </location>
</feature>
<protein>
    <submittedName>
        <fullName evidence="2">Uncharacterized protein</fullName>
    </submittedName>
</protein>
<dbReference type="VEuPathDB" id="CryptoDB:Vbra_6691"/>
<organism evidence="2 3">
    <name type="scientific">Vitrella brassicaformis (strain CCMP3155)</name>
    <dbReference type="NCBI Taxonomy" id="1169540"/>
    <lineage>
        <taxon>Eukaryota</taxon>
        <taxon>Sar</taxon>
        <taxon>Alveolata</taxon>
        <taxon>Colpodellida</taxon>
        <taxon>Vitrellaceae</taxon>
        <taxon>Vitrella</taxon>
    </lineage>
</organism>
<feature type="region of interest" description="Disordered" evidence="1">
    <location>
        <begin position="37"/>
        <end position="58"/>
    </location>
</feature>